<dbReference type="Proteomes" id="UP001500301">
    <property type="component" value="Unassembled WGS sequence"/>
</dbReference>
<evidence type="ECO:0008006" key="4">
    <source>
        <dbReference type="Google" id="ProtNLM"/>
    </source>
</evidence>
<gene>
    <name evidence="2" type="ORF">GCM10022263_22290</name>
</gene>
<organism evidence="2 3">
    <name type="scientific">Nocardioides daeguensis</name>
    <dbReference type="NCBI Taxonomy" id="908359"/>
    <lineage>
        <taxon>Bacteria</taxon>
        <taxon>Bacillati</taxon>
        <taxon>Actinomycetota</taxon>
        <taxon>Actinomycetes</taxon>
        <taxon>Propionibacteriales</taxon>
        <taxon>Nocardioidaceae</taxon>
        <taxon>Nocardioides</taxon>
    </lineage>
</organism>
<keyword evidence="1" id="KW-0472">Membrane</keyword>
<dbReference type="RefSeq" id="WP_218236259.1">
    <property type="nucleotide sequence ID" value="NZ_BAABBB010000009.1"/>
</dbReference>
<keyword evidence="1" id="KW-1133">Transmembrane helix</keyword>
<reference evidence="3" key="1">
    <citation type="journal article" date="2019" name="Int. J. Syst. Evol. Microbiol.">
        <title>The Global Catalogue of Microorganisms (GCM) 10K type strain sequencing project: providing services to taxonomists for standard genome sequencing and annotation.</title>
        <authorList>
            <consortium name="The Broad Institute Genomics Platform"/>
            <consortium name="The Broad Institute Genome Sequencing Center for Infectious Disease"/>
            <person name="Wu L."/>
            <person name="Ma J."/>
        </authorList>
    </citation>
    <scope>NUCLEOTIDE SEQUENCE [LARGE SCALE GENOMIC DNA]</scope>
    <source>
        <strain evidence="3">JCM 17460</strain>
    </source>
</reference>
<dbReference type="EMBL" id="BAABBB010000009">
    <property type="protein sequence ID" value="GAA3533475.1"/>
    <property type="molecule type" value="Genomic_DNA"/>
</dbReference>
<feature type="transmembrane region" description="Helical" evidence="1">
    <location>
        <begin position="187"/>
        <end position="209"/>
    </location>
</feature>
<protein>
    <recommendedName>
        <fullName evidence="4">DUF4337 domain-containing protein</fullName>
    </recommendedName>
</protein>
<accession>A0ABP6VG90</accession>
<keyword evidence="1" id="KW-0812">Transmembrane</keyword>
<feature type="transmembrane region" description="Helical" evidence="1">
    <location>
        <begin position="162"/>
        <end position="181"/>
    </location>
</feature>
<evidence type="ECO:0000256" key="1">
    <source>
        <dbReference type="SAM" id="Phobius"/>
    </source>
</evidence>
<evidence type="ECO:0000313" key="2">
    <source>
        <dbReference type="EMBL" id="GAA3533475.1"/>
    </source>
</evidence>
<feature type="transmembrane region" description="Helical" evidence="1">
    <location>
        <begin position="16"/>
        <end position="36"/>
    </location>
</feature>
<sequence>MTDTFVDTPAEPGGRLQLLAAILLGLAATMTALSAYQAALLDGEALQGYSVSNSQLSDANYFYNQGNQTLASDQQLFVQYATATQQEDADLSEYLKTLMRPELSEAIDWWTSSEEAVTPFDEDAANPYVVNDFAEAEALDKKSKATFKEASAADDQGDQFELAAVLFALTLFFGGIATLFARRSVSLGLLGIATLALVTGAVQLAMAFAA</sequence>
<comment type="caution">
    <text evidence="2">The sequence shown here is derived from an EMBL/GenBank/DDBJ whole genome shotgun (WGS) entry which is preliminary data.</text>
</comment>
<evidence type="ECO:0000313" key="3">
    <source>
        <dbReference type="Proteomes" id="UP001500301"/>
    </source>
</evidence>
<name>A0ABP6VG90_9ACTN</name>
<keyword evidence="3" id="KW-1185">Reference proteome</keyword>
<proteinExistence type="predicted"/>